<evidence type="ECO:0000259" key="2">
    <source>
        <dbReference type="Pfam" id="PF07929"/>
    </source>
</evidence>
<dbReference type="PATRIC" id="fig|1150625.3.peg.3258"/>
<keyword evidence="5" id="KW-1185">Reference proteome</keyword>
<evidence type="ECO:0000256" key="1">
    <source>
        <dbReference type="SAM" id="MobiDB-lite"/>
    </source>
</evidence>
<sequence length="370" mass="43779">MKIQGTKKLLDALKIKPSDVEVEEHPFYSWHGNLIKEGRYQFLVLVNDLTRYVVVVFGLKAKDLKRLDAIIPEAIRETLRQEKIKDTVIDLYLEKAGKVFYTKTKDRTSVARMNKSAETMYVLFDMIDGESLIQPQMSVRMNEFMVGNGKNSYLYPHKEMYNHLEELAGEAIFQVGAWELKITLMLENHEVWRKVAVPLSTTFKELHKIIQRMFGWHNSHLHEFYIYPEAENEQTKAFPLDQKPVMHLVMNREAFHYQQDIPTMMEGGIRLDEYMPARILYVYFYDFGDDWKHDIQIVRKIEDYKKNYAVCLDGTGKRPPEDVGGETGYEYFLTVIDDPSHPDYKNMKEWEKHQQSREFDKEKINARLRN</sequence>
<protein>
    <submittedName>
        <fullName evidence="4">Uncharacterized protein</fullName>
    </submittedName>
</protein>
<feature type="region of interest" description="Disordered" evidence="1">
    <location>
        <begin position="349"/>
        <end position="370"/>
    </location>
</feature>
<dbReference type="STRING" id="1150625.Q75_15600"/>
<dbReference type="PANTHER" id="PTHR41878">
    <property type="entry name" value="LEXA REPRESSOR-RELATED"/>
    <property type="match status" value="1"/>
</dbReference>
<dbReference type="RefSeq" id="WP_059351884.1">
    <property type="nucleotide sequence ID" value="NZ_LDYG01000051.1"/>
</dbReference>
<dbReference type="OrthoDB" id="9801392at2"/>
<reference evidence="4 5" key="1">
    <citation type="journal article" date="2016" name="Front. Microbiol.">
        <title>Microevolution Analysis of Bacillus coahuilensis Unveils Differences in Phosphorus Acquisition Strategies and Their Regulation.</title>
        <authorList>
            <person name="Gomez-Lunar Z."/>
            <person name="Hernandez-Gonzalez I."/>
            <person name="Rodriguez-Torres M.D."/>
            <person name="Souza V."/>
            <person name="Olmedo-Alvarez G."/>
        </authorList>
    </citation>
    <scope>NUCLEOTIDE SEQUENCE [LARGE SCALE GENOMIC DNA]</scope>
    <source>
        <strain evidence="5">p1.1.43</strain>
    </source>
</reference>
<gene>
    <name evidence="4" type="ORF">Q75_15600</name>
</gene>
<dbReference type="InterPro" id="IPR024047">
    <property type="entry name" value="MM3350-like_sf"/>
</dbReference>
<dbReference type="Gene3D" id="3.10.290.30">
    <property type="entry name" value="MM3350-like"/>
    <property type="match status" value="1"/>
</dbReference>
<dbReference type="Pfam" id="PF22016">
    <property type="entry name" value="DUF6933"/>
    <property type="match status" value="1"/>
</dbReference>
<dbReference type="PANTHER" id="PTHR41878:SF1">
    <property type="entry name" value="TNPR PROTEIN"/>
    <property type="match status" value="1"/>
</dbReference>
<accession>A0A147K4P6</accession>
<dbReference type="SUPFAM" id="SSF159941">
    <property type="entry name" value="MM3350-like"/>
    <property type="match status" value="1"/>
</dbReference>
<dbReference type="InterPro" id="IPR012912">
    <property type="entry name" value="Plasmid_pRiA4b_Orf3-like"/>
</dbReference>
<evidence type="ECO:0000313" key="5">
    <source>
        <dbReference type="Proteomes" id="UP000074108"/>
    </source>
</evidence>
<dbReference type="AlphaFoldDB" id="A0A147K4P6"/>
<comment type="caution">
    <text evidence="4">The sequence shown here is derived from an EMBL/GenBank/DDBJ whole genome shotgun (WGS) entry which is preliminary data.</text>
</comment>
<dbReference type="EMBL" id="LDYG01000051">
    <property type="protein sequence ID" value="KUP04417.1"/>
    <property type="molecule type" value="Genomic_DNA"/>
</dbReference>
<proteinExistence type="predicted"/>
<feature type="domain" description="DUF6933" evidence="3">
    <location>
        <begin position="3"/>
        <end position="159"/>
    </location>
</feature>
<evidence type="ECO:0000259" key="3">
    <source>
        <dbReference type="Pfam" id="PF22016"/>
    </source>
</evidence>
<name>A0A147K4P6_9BACI</name>
<evidence type="ECO:0000313" key="4">
    <source>
        <dbReference type="EMBL" id="KUP04417.1"/>
    </source>
</evidence>
<dbReference type="InterPro" id="IPR053864">
    <property type="entry name" value="DUF6933"/>
</dbReference>
<dbReference type="Proteomes" id="UP000074108">
    <property type="component" value="Unassembled WGS sequence"/>
</dbReference>
<organism evidence="4 5">
    <name type="scientific">Bacillus coahuilensis p1.1.43</name>
    <dbReference type="NCBI Taxonomy" id="1150625"/>
    <lineage>
        <taxon>Bacteria</taxon>
        <taxon>Bacillati</taxon>
        <taxon>Bacillota</taxon>
        <taxon>Bacilli</taxon>
        <taxon>Bacillales</taxon>
        <taxon>Bacillaceae</taxon>
        <taxon>Bacillus</taxon>
    </lineage>
</organism>
<feature type="domain" description="Plasmid pRiA4b Orf3-like" evidence="2">
    <location>
        <begin position="178"/>
        <end position="365"/>
    </location>
</feature>
<dbReference type="Pfam" id="PF07929">
    <property type="entry name" value="PRiA4_ORF3"/>
    <property type="match status" value="1"/>
</dbReference>